<dbReference type="AlphaFoldDB" id="A0A0N5BVA7"/>
<proteinExistence type="predicted"/>
<dbReference type="Proteomes" id="UP000046392">
    <property type="component" value="Unplaced"/>
</dbReference>
<keyword evidence="1" id="KW-1185">Reference proteome</keyword>
<dbReference type="WBParaSite" id="SPAL_0000977200.1">
    <property type="protein sequence ID" value="SPAL_0000977200.1"/>
    <property type="gene ID" value="SPAL_0000977200"/>
</dbReference>
<evidence type="ECO:0000313" key="1">
    <source>
        <dbReference type="Proteomes" id="UP000046392"/>
    </source>
</evidence>
<sequence length="536" mass="62983">MDAEEISFMNIMEVGLVRKKIFEYLPSFKNIRHLASTCWKLNQIIKNEKITKNLFYDCGEITIRFTMIDAIRDFTDVQEESKFEDYAFIKTDHLYSNVIIKNENFDRDRFISGNTVGISFSNAVGRLSSEKYIPFIMKLAQQYNINYEERKDLTCLQLSDETFSQGCSVLLKVLPYLHHENINTIKIPMTFFPTNSYKYDGLLNGIFDRFPKLYRLGIDLSGGSIFVSDLSLNKDAIYDIMGQLSRKKNATIHFYYKNDDHYYYINNFSVFFESAMKHGINVTMDESTLLRMEERGISDILKHHNYSIEQHVTTCKTCIYSLDIISRDRLRKIRYYENLEKFCLILNLNLNDCSLEENFKALGNIKSLNNLKKVIAIKLTFVKPHDGISEDEIEIFHRNVKFLIQLLPKSVKRLRLYGVPKLTYDITRTIKRHIPNIEVLSLCNVSIEETDCLSVFKKLQVLVIRGDITVKIPDSVKLFAINTMESTKKDINQKLFNEYSKKFSKSLTHNKGRTIFFNDINDWRCYKQMLQMERFF</sequence>
<evidence type="ECO:0000313" key="2">
    <source>
        <dbReference type="WBParaSite" id="SPAL_0000977200.1"/>
    </source>
</evidence>
<organism evidence="1 2">
    <name type="scientific">Strongyloides papillosus</name>
    <name type="common">Intestinal threadworm</name>
    <dbReference type="NCBI Taxonomy" id="174720"/>
    <lineage>
        <taxon>Eukaryota</taxon>
        <taxon>Metazoa</taxon>
        <taxon>Ecdysozoa</taxon>
        <taxon>Nematoda</taxon>
        <taxon>Chromadorea</taxon>
        <taxon>Rhabditida</taxon>
        <taxon>Tylenchina</taxon>
        <taxon>Panagrolaimomorpha</taxon>
        <taxon>Strongyloidoidea</taxon>
        <taxon>Strongyloididae</taxon>
        <taxon>Strongyloides</taxon>
    </lineage>
</organism>
<name>A0A0N5BVA7_STREA</name>
<reference evidence="2" key="1">
    <citation type="submission" date="2017-02" db="UniProtKB">
        <authorList>
            <consortium name="WormBaseParasite"/>
        </authorList>
    </citation>
    <scope>IDENTIFICATION</scope>
</reference>
<accession>A0A0N5BVA7</accession>
<protein>
    <submittedName>
        <fullName evidence="2">F-box domain-containing protein</fullName>
    </submittedName>
</protein>